<feature type="compositionally biased region" description="Basic and acidic residues" evidence="1">
    <location>
        <begin position="198"/>
        <end position="208"/>
    </location>
</feature>
<feature type="compositionally biased region" description="Polar residues" evidence="1">
    <location>
        <begin position="185"/>
        <end position="195"/>
    </location>
</feature>
<dbReference type="PROSITE" id="PS51257">
    <property type="entry name" value="PROKAR_LIPOPROTEIN"/>
    <property type="match status" value="1"/>
</dbReference>
<evidence type="ECO:0000313" key="4">
    <source>
        <dbReference type="Proteomes" id="UP000290848"/>
    </source>
</evidence>
<feature type="chain" id="PRO_5020926018" description="Prolyl-tRNA synthetase" evidence="2">
    <location>
        <begin position="26"/>
        <end position="304"/>
    </location>
</feature>
<feature type="compositionally biased region" description="Polar residues" evidence="1">
    <location>
        <begin position="226"/>
        <end position="254"/>
    </location>
</feature>
<keyword evidence="2" id="KW-0732">Signal</keyword>
<feature type="compositionally biased region" description="Low complexity" evidence="1">
    <location>
        <begin position="270"/>
        <end position="304"/>
    </location>
</feature>
<evidence type="ECO:0008006" key="5">
    <source>
        <dbReference type="Google" id="ProtNLM"/>
    </source>
</evidence>
<evidence type="ECO:0000313" key="3">
    <source>
        <dbReference type="EMBL" id="RXF70469.1"/>
    </source>
</evidence>
<dbReference type="RefSeq" id="WP_128768774.1">
    <property type="nucleotide sequence ID" value="NZ_RXOC01000004.1"/>
</dbReference>
<feature type="signal peptide" evidence="2">
    <location>
        <begin position="1"/>
        <end position="25"/>
    </location>
</feature>
<accession>A0A4Q0MC61</accession>
<comment type="caution">
    <text evidence="3">The sequence shown here is derived from an EMBL/GenBank/DDBJ whole genome shotgun (WGS) entry which is preliminary data.</text>
</comment>
<dbReference type="AlphaFoldDB" id="A0A4Q0MC61"/>
<evidence type="ECO:0000256" key="1">
    <source>
        <dbReference type="SAM" id="MobiDB-lite"/>
    </source>
</evidence>
<dbReference type="EMBL" id="RXOC01000004">
    <property type="protein sequence ID" value="RXF70469.1"/>
    <property type="molecule type" value="Genomic_DNA"/>
</dbReference>
<feature type="region of interest" description="Disordered" evidence="1">
    <location>
        <begin position="185"/>
        <end position="304"/>
    </location>
</feature>
<protein>
    <recommendedName>
        <fullName evidence="5">Prolyl-tRNA synthetase</fullName>
    </recommendedName>
</protein>
<name>A0A4Q0MC61_9SPHI</name>
<reference evidence="3 4" key="1">
    <citation type="submission" date="2018-12" db="EMBL/GenBank/DDBJ databases">
        <title>The Draft Genome Sequence of the Soil Bacterium Pedobacter tournemirensis R1.</title>
        <authorList>
            <person name="He J."/>
        </authorList>
    </citation>
    <scope>NUCLEOTIDE SEQUENCE [LARGE SCALE GENOMIC DNA]</scope>
    <source>
        <strain evidence="3 4">R1</strain>
    </source>
</reference>
<gene>
    <name evidence="3" type="ORF">EKH83_07430</name>
</gene>
<proteinExistence type="predicted"/>
<sequence length="304" mass="33856">MKRLLLPALASVSLLLGACSTNRLAQVSTNDDVYYSQAKAKEVEYPQKNEQSYRTNEQLYGGGDYADDNVDYDYDYGYASRLNRFYYASPWRTYYDSWYSYSYDPWYSYRYDPWFYGSGLSLSFGFGYPYYTNYYSPWGYYGYGNPYYGNYWGPVSYYGYGGYPYGYGYGGGYYGGGIASGRNNRSRPNMGTGNPNYGRDRSGARPADRSYGSGRESVSRPDGYSTRPTTDGRTSSGTTQRPRPSVDRTNTNSRPARAETPTREAYPSYTPSTSSSSRGSSSGSTSSGSGGSSSTPSRGSRGGR</sequence>
<organism evidence="3 4">
    <name type="scientific">Arcticibacter tournemirensis</name>
    <dbReference type="NCBI Taxonomy" id="699437"/>
    <lineage>
        <taxon>Bacteria</taxon>
        <taxon>Pseudomonadati</taxon>
        <taxon>Bacteroidota</taxon>
        <taxon>Sphingobacteriia</taxon>
        <taxon>Sphingobacteriales</taxon>
        <taxon>Sphingobacteriaceae</taxon>
        <taxon>Arcticibacter</taxon>
    </lineage>
</organism>
<dbReference type="Proteomes" id="UP000290848">
    <property type="component" value="Unassembled WGS sequence"/>
</dbReference>
<evidence type="ECO:0000256" key="2">
    <source>
        <dbReference type="SAM" id="SignalP"/>
    </source>
</evidence>